<evidence type="ECO:0000256" key="6">
    <source>
        <dbReference type="RuleBase" id="RU003983"/>
    </source>
</evidence>
<evidence type="ECO:0000259" key="9">
    <source>
        <dbReference type="Pfam" id="PF01435"/>
    </source>
</evidence>
<dbReference type="PANTHER" id="PTHR22726">
    <property type="entry name" value="METALLOENDOPEPTIDASE OMA1"/>
    <property type="match status" value="1"/>
</dbReference>
<reference evidence="11" key="1">
    <citation type="submission" date="2016-11" db="EMBL/GenBank/DDBJ databases">
        <authorList>
            <person name="Varghese N."/>
            <person name="Submissions S."/>
        </authorList>
    </citation>
    <scope>NUCLEOTIDE SEQUENCE [LARGE SCALE GENOMIC DNA]</scope>
    <source>
        <strain evidence="11">DSM 22363</strain>
    </source>
</reference>
<accession>A0A1N6FG62</accession>
<dbReference type="InterPro" id="IPR011990">
    <property type="entry name" value="TPR-like_helical_dom_sf"/>
</dbReference>
<organism evidence="10 11">
    <name type="scientific">Parasphingorhabdus marina DSM 22363</name>
    <dbReference type="NCBI Taxonomy" id="1123272"/>
    <lineage>
        <taxon>Bacteria</taxon>
        <taxon>Pseudomonadati</taxon>
        <taxon>Pseudomonadota</taxon>
        <taxon>Alphaproteobacteria</taxon>
        <taxon>Sphingomonadales</taxon>
        <taxon>Sphingomonadaceae</taxon>
        <taxon>Parasphingorhabdus</taxon>
    </lineage>
</organism>
<dbReference type="RefSeq" id="WP_159437099.1">
    <property type="nucleotide sequence ID" value="NZ_FSQW01000002.1"/>
</dbReference>
<dbReference type="STRING" id="1123272.SAMN02745824_2379"/>
<proteinExistence type="inferred from homology"/>
<keyword evidence="2" id="KW-0479">Metal-binding</keyword>
<dbReference type="GO" id="GO:0051603">
    <property type="term" value="P:proteolysis involved in protein catabolic process"/>
    <property type="evidence" value="ECO:0007669"/>
    <property type="project" value="TreeGrafter"/>
</dbReference>
<dbReference type="InterPro" id="IPR001915">
    <property type="entry name" value="Peptidase_M48"/>
</dbReference>
<dbReference type="PANTHER" id="PTHR22726:SF1">
    <property type="entry name" value="METALLOENDOPEPTIDASE OMA1, MITOCHONDRIAL"/>
    <property type="match status" value="1"/>
</dbReference>
<dbReference type="EMBL" id="FSQW01000002">
    <property type="protein sequence ID" value="SIN94234.1"/>
    <property type="molecule type" value="Genomic_DNA"/>
</dbReference>
<dbReference type="AlphaFoldDB" id="A0A1N6FG62"/>
<comment type="similarity">
    <text evidence="6">Belongs to the peptidase M48 family.</text>
</comment>
<dbReference type="Proteomes" id="UP000185192">
    <property type="component" value="Unassembled WGS sequence"/>
</dbReference>
<evidence type="ECO:0000256" key="3">
    <source>
        <dbReference type="ARBA" id="ARBA00022801"/>
    </source>
</evidence>
<dbReference type="Gene3D" id="3.30.2010.10">
    <property type="entry name" value="Metalloproteases ('zincins'), catalytic domain"/>
    <property type="match status" value="1"/>
</dbReference>
<dbReference type="OrthoDB" id="9810445at2"/>
<feature type="transmembrane region" description="Helical" evidence="8">
    <location>
        <begin position="140"/>
        <end position="160"/>
    </location>
</feature>
<dbReference type="CDD" id="cd07324">
    <property type="entry name" value="M48C_Oma1-like"/>
    <property type="match status" value="1"/>
</dbReference>
<evidence type="ECO:0000256" key="5">
    <source>
        <dbReference type="ARBA" id="ARBA00023049"/>
    </source>
</evidence>
<feature type="region of interest" description="Disordered" evidence="7">
    <location>
        <begin position="200"/>
        <end position="222"/>
    </location>
</feature>
<name>A0A1N6FG62_9SPHN</name>
<keyword evidence="8" id="KW-0472">Membrane</keyword>
<dbReference type="GO" id="GO:0004222">
    <property type="term" value="F:metalloendopeptidase activity"/>
    <property type="evidence" value="ECO:0007669"/>
    <property type="project" value="InterPro"/>
</dbReference>
<evidence type="ECO:0000256" key="2">
    <source>
        <dbReference type="ARBA" id="ARBA00022723"/>
    </source>
</evidence>
<evidence type="ECO:0000313" key="11">
    <source>
        <dbReference type="Proteomes" id="UP000185192"/>
    </source>
</evidence>
<keyword evidence="5 6" id="KW-0482">Metalloprotease</keyword>
<evidence type="ECO:0000256" key="8">
    <source>
        <dbReference type="SAM" id="Phobius"/>
    </source>
</evidence>
<gene>
    <name evidence="10" type="ORF">SAMN02745824_2379</name>
</gene>
<sequence>MDAKNERQIKDFSESIKPGYQPLDDDEKGLWMQVDEVERELKNSNFIIDDPALNEYVRSVLCNTVGEAECGEIRLYLMRTPHFNASMAPNGMMQVWSGLLLRVQNEAQLAAVLAHEYGHYERRHSLQSFRDIKSKSGSGFFLSFVIPFAGLFMIDSIFSFNRDMEREADDISLDYLVKAGYTPISASEIWQQLRDEQDATAAERKRKSRKDKTGGLFATHPNTGERMETLKTKALAINVPDSATDNIEAFRAAIGPWWPRLIDDQIKLNDFGATDFLLGQLAEGGWTADLLYAKGELHRARGNPGDFVEASDYFQQSIDAGGGYPEIYRGLGLAQMRSGLKEKGQANLRRYLELAPDAKDKPMISMIAGVVQ</sequence>
<dbReference type="GO" id="GO:0046872">
    <property type="term" value="F:metal ion binding"/>
    <property type="evidence" value="ECO:0007669"/>
    <property type="project" value="UniProtKB-KW"/>
</dbReference>
<evidence type="ECO:0000256" key="7">
    <source>
        <dbReference type="SAM" id="MobiDB-lite"/>
    </source>
</evidence>
<evidence type="ECO:0000256" key="1">
    <source>
        <dbReference type="ARBA" id="ARBA00022670"/>
    </source>
</evidence>
<keyword evidence="11" id="KW-1185">Reference proteome</keyword>
<dbReference type="Pfam" id="PF01435">
    <property type="entry name" value="Peptidase_M48"/>
    <property type="match status" value="1"/>
</dbReference>
<keyword evidence="8" id="KW-0812">Transmembrane</keyword>
<dbReference type="GO" id="GO:0016020">
    <property type="term" value="C:membrane"/>
    <property type="evidence" value="ECO:0007669"/>
    <property type="project" value="TreeGrafter"/>
</dbReference>
<dbReference type="InterPro" id="IPR051156">
    <property type="entry name" value="Mito/Outer_Membr_Metalloprot"/>
</dbReference>
<keyword evidence="1 6" id="KW-0645">Protease</keyword>
<keyword evidence="4 6" id="KW-0862">Zinc</keyword>
<evidence type="ECO:0000256" key="4">
    <source>
        <dbReference type="ARBA" id="ARBA00022833"/>
    </source>
</evidence>
<comment type="cofactor">
    <cofactor evidence="6">
        <name>Zn(2+)</name>
        <dbReference type="ChEBI" id="CHEBI:29105"/>
    </cofactor>
    <text evidence="6">Binds 1 zinc ion per subunit.</text>
</comment>
<dbReference type="SUPFAM" id="SSF48452">
    <property type="entry name" value="TPR-like"/>
    <property type="match status" value="1"/>
</dbReference>
<evidence type="ECO:0000313" key="10">
    <source>
        <dbReference type="EMBL" id="SIN94234.1"/>
    </source>
</evidence>
<keyword evidence="8" id="KW-1133">Transmembrane helix</keyword>
<dbReference type="Gene3D" id="1.25.40.10">
    <property type="entry name" value="Tetratricopeptide repeat domain"/>
    <property type="match status" value="1"/>
</dbReference>
<feature type="domain" description="Peptidase M48" evidence="9">
    <location>
        <begin position="54"/>
        <end position="232"/>
    </location>
</feature>
<keyword evidence="3 6" id="KW-0378">Hydrolase</keyword>
<protein>
    <submittedName>
        <fullName evidence="10">Peptidase family M48</fullName>
    </submittedName>
</protein>